<sequence>MTRMKLTRNLAAWRLDLTGYRDFEEAYKIALESLARHYHELHDEVADLDDMIEAIVTDLAPELIARNGLGLNSAAQLLLKAGDNPERLRSGECHELCVSGLAHAGFRYSHALKRSSNIMAK</sequence>
<reference evidence="1 2" key="1">
    <citation type="submission" date="2016-10" db="EMBL/GenBank/DDBJ databases">
        <authorList>
            <person name="Varghese N."/>
            <person name="Submissions S."/>
        </authorList>
    </citation>
    <scope>NUCLEOTIDE SEQUENCE [LARGE SCALE GENOMIC DNA]</scope>
    <source>
        <strain evidence="1 2">DSM 17584</strain>
    </source>
</reference>
<proteinExistence type="predicted"/>
<name>A0ABY0SWJ2_9RHOB</name>
<evidence type="ECO:0000313" key="2">
    <source>
        <dbReference type="Proteomes" id="UP000198646"/>
    </source>
</evidence>
<keyword evidence="2" id="KW-1185">Reference proteome</keyword>
<organism evidence="1 2">
    <name type="scientific">Sulfitobacter litoralis</name>
    <dbReference type="NCBI Taxonomy" id="335975"/>
    <lineage>
        <taxon>Bacteria</taxon>
        <taxon>Pseudomonadati</taxon>
        <taxon>Pseudomonadota</taxon>
        <taxon>Alphaproteobacteria</taxon>
        <taxon>Rhodobacterales</taxon>
        <taxon>Roseobacteraceae</taxon>
        <taxon>Sulfitobacter</taxon>
    </lineage>
</organism>
<evidence type="ECO:0000313" key="1">
    <source>
        <dbReference type="EMBL" id="SDP67222.1"/>
    </source>
</evidence>
<gene>
    <name evidence="1" type="ORF">SAMN04488512_12643</name>
</gene>
<dbReference type="EMBL" id="FNJD01000026">
    <property type="protein sequence ID" value="SDP67222.1"/>
    <property type="molecule type" value="Genomic_DNA"/>
</dbReference>
<accession>A0ABY0SWJ2</accession>
<protein>
    <submittedName>
        <fullName evidence="1">Uncharacterized protein</fullName>
    </submittedName>
</protein>
<dbReference type="Proteomes" id="UP000198646">
    <property type="component" value="Unassembled WGS sequence"/>
</dbReference>
<comment type="caution">
    <text evidence="1">The sequence shown here is derived from an EMBL/GenBank/DDBJ whole genome shotgun (WGS) entry which is preliminary data.</text>
</comment>